<protein>
    <submittedName>
        <fullName evidence="1">Uncharacterized protein</fullName>
    </submittedName>
</protein>
<gene>
    <name evidence="1" type="ORF">H257_12771</name>
</gene>
<proteinExistence type="predicted"/>
<dbReference type="AlphaFoldDB" id="W4FWN1"/>
<dbReference type="GeneID" id="20814767"/>
<sequence>MAPSSEIYHQRTNSSRVLVRELDCDPWGITIKYLYNSWMVHQVASGSPAFMAGLTVGTIIEGVFDASNVCDPVDVVGVLDAFQGRVVYVNVNQPYQSTNHWRERLAVSSSYLRHRDEFTASHGFHDKAASRLLDWDKRHRWRLDEIMHVTPPNLAKRPDGDPRVTLEDVFQLCLQQPSITSKELESRLKLSPANAQIYLDELVKHTVLTGLVDGAHHCRCRDEAVYKHGLLLIAKKSPNPVATDEVARECGYVPLVARAVVMHLAAAGWVASTTRGHVLVRNGATRTQLGRLRNMVD</sequence>
<accession>W4FWN1</accession>
<dbReference type="EMBL" id="KI913156">
    <property type="protein sequence ID" value="ETV71940.1"/>
    <property type="molecule type" value="Genomic_DNA"/>
</dbReference>
<organism evidence="1">
    <name type="scientific">Aphanomyces astaci</name>
    <name type="common">Crayfish plague agent</name>
    <dbReference type="NCBI Taxonomy" id="112090"/>
    <lineage>
        <taxon>Eukaryota</taxon>
        <taxon>Sar</taxon>
        <taxon>Stramenopiles</taxon>
        <taxon>Oomycota</taxon>
        <taxon>Saprolegniomycetes</taxon>
        <taxon>Saprolegniales</taxon>
        <taxon>Verrucalvaceae</taxon>
        <taxon>Aphanomyces</taxon>
    </lineage>
</organism>
<dbReference type="RefSeq" id="XP_009838383.1">
    <property type="nucleotide sequence ID" value="XM_009840081.1"/>
</dbReference>
<dbReference type="SUPFAM" id="SSF50156">
    <property type="entry name" value="PDZ domain-like"/>
    <property type="match status" value="1"/>
</dbReference>
<name>W4FWN1_APHAT</name>
<evidence type="ECO:0000313" key="1">
    <source>
        <dbReference type="EMBL" id="ETV71940.1"/>
    </source>
</evidence>
<dbReference type="InterPro" id="IPR036034">
    <property type="entry name" value="PDZ_sf"/>
</dbReference>
<dbReference type="VEuPathDB" id="FungiDB:H257_12771"/>
<reference evidence="1" key="1">
    <citation type="submission" date="2013-12" db="EMBL/GenBank/DDBJ databases">
        <title>The Genome Sequence of Aphanomyces astaci APO3.</title>
        <authorList>
            <consortium name="The Broad Institute Genomics Platform"/>
            <person name="Russ C."/>
            <person name="Tyler B."/>
            <person name="van West P."/>
            <person name="Dieguez-Uribeondo J."/>
            <person name="Young S.K."/>
            <person name="Zeng Q."/>
            <person name="Gargeya S."/>
            <person name="Fitzgerald M."/>
            <person name="Abouelleil A."/>
            <person name="Alvarado L."/>
            <person name="Chapman S.B."/>
            <person name="Gainer-Dewar J."/>
            <person name="Goldberg J."/>
            <person name="Griggs A."/>
            <person name="Gujja S."/>
            <person name="Hansen M."/>
            <person name="Howarth C."/>
            <person name="Imamovic A."/>
            <person name="Ireland A."/>
            <person name="Larimer J."/>
            <person name="McCowan C."/>
            <person name="Murphy C."/>
            <person name="Pearson M."/>
            <person name="Poon T.W."/>
            <person name="Priest M."/>
            <person name="Roberts A."/>
            <person name="Saif S."/>
            <person name="Shea T."/>
            <person name="Sykes S."/>
            <person name="Wortman J."/>
            <person name="Nusbaum C."/>
            <person name="Birren B."/>
        </authorList>
    </citation>
    <scope>NUCLEOTIDE SEQUENCE [LARGE SCALE GENOMIC DNA]</scope>
    <source>
        <strain evidence="1">APO3</strain>
    </source>
</reference>